<accession>A0ABY7JU54</accession>
<dbReference type="PANTHER" id="PTHR48081:SF30">
    <property type="entry name" value="ACETYL-HYDROLASE LIPR-RELATED"/>
    <property type="match status" value="1"/>
</dbReference>
<evidence type="ECO:0000256" key="1">
    <source>
        <dbReference type="ARBA" id="ARBA00010515"/>
    </source>
</evidence>
<dbReference type="PANTHER" id="PTHR48081">
    <property type="entry name" value="AB HYDROLASE SUPERFAMILY PROTEIN C4A8.06C"/>
    <property type="match status" value="1"/>
</dbReference>
<feature type="active site" evidence="3">
    <location>
        <position position="146"/>
    </location>
</feature>
<dbReference type="InterPro" id="IPR033140">
    <property type="entry name" value="Lipase_GDXG_put_SER_AS"/>
</dbReference>
<gene>
    <name evidence="5" type="ORF">M6B22_11740</name>
</gene>
<keyword evidence="6" id="KW-1185">Reference proteome</keyword>
<dbReference type="InterPro" id="IPR050300">
    <property type="entry name" value="GDXG_lipolytic_enzyme"/>
</dbReference>
<evidence type="ECO:0000259" key="4">
    <source>
        <dbReference type="Pfam" id="PF07859"/>
    </source>
</evidence>
<dbReference type="InterPro" id="IPR013094">
    <property type="entry name" value="AB_hydrolase_3"/>
</dbReference>
<dbReference type="Proteomes" id="UP001164693">
    <property type="component" value="Chromosome"/>
</dbReference>
<proteinExistence type="inferred from homology"/>
<dbReference type="PROSITE" id="PS01174">
    <property type="entry name" value="LIPASE_GDXG_SER"/>
    <property type="match status" value="1"/>
</dbReference>
<reference evidence="5" key="1">
    <citation type="submission" date="2022-05" db="EMBL/GenBank/DDBJ databases">
        <title>Jatrophihabitans sp. SB3-54 whole genome sequence.</title>
        <authorList>
            <person name="Suh M.K."/>
            <person name="Eom M.K."/>
            <person name="Kim J.S."/>
            <person name="Kim H.S."/>
            <person name="Do H.E."/>
            <person name="Shin Y.K."/>
            <person name="Lee J.-S."/>
        </authorList>
    </citation>
    <scope>NUCLEOTIDE SEQUENCE</scope>
    <source>
        <strain evidence="5">SB3-54</strain>
    </source>
</reference>
<feature type="domain" description="Alpha/beta hydrolase fold-3" evidence="4">
    <location>
        <begin position="71"/>
        <end position="265"/>
    </location>
</feature>
<dbReference type="GO" id="GO:0016787">
    <property type="term" value="F:hydrolase activity"/>
    <property type="evidence" value="ECO:0007669"/>
    <property type="project" value="UniProtKB-KW"/>
</dbReference>
<comment type="similarity">
    <text evidence="1">Belongs to the 'GDXG' lipolytic enzyme family.</text>
</comment>
<name>A0ABY7JU54_9ACTN</name>
<dbReference type="Pfam" id="PF07859">
    <property type="entry name" value="Abhydrolase_3"/>
    <property type="match status" value="1"/>
</dbReference>
<evidence type="ECO:0000313" key="6">
    <source>
        <dbReference type="Proteomes" id="UP001164693"/>
    </source>
</evidence>
<evidence type="ECO:0000313" key="5">
    <source>
        <dbReference type="EMBL" id="WAX55228.1"/>
    </source>
</evidence>
<keyword evidence="2 5" id="KW-0378">Hydrolase</keyword>
<evidence type="ECO:0000256" key="2">
    <source>
        <dbReference type="ARBA" id="ARBA00022801"/>
    </source>
</evidence>
<dbReference type="InterPro" id="IPR029058">
    <property type="entry name" value="AB_hydrolase_fold"/>
</dbReference>
<dbReference type="Gene3D" id="3.40.50.1820">
    <property type="entry name" value="alpha/beta hydrolase"/>
    <property type="match status" value="1"/>
</dbReference>
<dbReference type="EMBL" id="CP097463">
    <property type="protein sequence ID" value="WAX55228.1"/>
    <property type="molecule type" value="Genomic_DNA"/>
</dbReference>
<dbReference type="SUPFAM" id="SSF53474">
    <property type="entry name" value="alpha/beta-Hydrolases"/>
    <property type="match status" value="1"/>
</dbReference>
<organism evidence="5 6">
    <name type="scientific">Jatrophihabitans cynanchi</name>
    <dbReference type="NCBI Taxonomy" id="2944128"/>
    <lineage>
        <taxon>Bacteria</taxon>
        <taxon>Bacillati</taxon>
        <taxon>Actinomycetota</taxon>
        <taxon>Actinomycetes</taxon>
        <taxon>Jatrophihabitantales</taxon>
        <taxon>Jatrophihabitantaceae</taxon>
        <taxon>Jatrophihabitans</taxon>
    </lineage>
</organism>
<protein>
    <submittedName>
        <fullName evidence="5">Alpha/beta hydrolase</fullName>
    </submittedName>
</protein>
<sequence length="309" mass="33036">MVHLPRPVVRALSAPAYRLGLAERRSVRAQRLITELSCRLNPAPSGTRVEHIVLGGRPAEATALGAGRSAVLYLHGGGYVVGSPRMYRTLAAHLSRAAAAVVYNLDYRLAPEHRFPAALEDTVAAFGDLVRHHGYQPGQIALAGDSAGGGLAVAAARVLTDEGMRPGALALLSPWTDPADQDLPERDFVVNVGWGRRCSELYLGQADPSDPGFAPLHGRLHGLPPMLVHYHAEEMLRAQIGRFIAAARAAGVDVREFESARVWHSGHVLAGLLRDATDEARSVGDFLRLQLTGGDRAAEHRAAGGTYRG</sequence>
<dbReference type="RefSeq" id="WP_269441731.1">
    <property type="nucleotide sequence ID" value="NZ_CP097463.1"/>
</dbReference>
<evidence type="ECO:0000256" key="3">
    <source>
        <dbReference type="PROSITE-ProRule" id="PRU10038"/>
    </source>
</evidence>